<protein>
    <submittedName>
        <fullName evidence="1">Uncharacterized protein</fullName>
    </submittedName>
</protein>
<name>A0AAD8P2W9_TARER</name>
<sequence>MVGWIAYKEELSSPQWKRRRLVANNRIVRLEREAAGKDDALRVVTDCVSALEKKDKEGFPMVVDIARGSDGFVDAVVALDEAVEVAGRHDGLVQDFGAVKANKIMHEQKFWKPDARAALTA</sequence>
<proteinExistence type="predicted"/>
<accession>A0AAD8P2W9</accession>
<dbReference type="AlphaFoldDB" id="A0AAD8P2W9"/>
<keyword evidence="2" id="KW-1185">Reference proteome</keyword>
<gene>
    <name evidence="1" type="ORF">QVD17_12427</name>
</gene>
<reference evidence="1" key="1">
    <citation type="journal article" date="2023" name="bioRxiv">
        <title>Improved chromosome-level genome assembly for marigold (Tagetes erecta).</title>
        <authorList>
            <person name="Jiang F."/>
            <person name="Yuan L."/>
            <person name="Wang S."/>
            <person name="Wang H."/>
            <person name="Xu D."/>
            <person name="Wang A."/>
            <person name="Fan W."/>
        </authorList>
    </citation>
    <scope>NUCLEOTIDE SEQUENCE</scope>
    <source>
        <strain evidence="1">WSJ</strain>
        <tissue evidence="1">Leaf</tissue>
    </source>
</reference>
<dbReference type="EMBL" id="JAUHHV010000003">
    <property type="protein sequence ID" value="KAK1430006.1"/>
    <property type="molecule type" value="Genomic_DNA"/>
</dbReference>
<dbReference type="Proteomes" id="UP001229421">
    <property type="component" value="Unassembled WGS sequence"/>
</dbReference>
<evidence type="ECO:0000313" key="1">
    <source>
        <dbReference type="EMBL" id="KAK1430006.1"/>
    </source>
</evidence>
<evidence type="ECO:0000313" key="2">
    <source>
        <dbReference type="Proteomes" id="UP001229421"/>
    </source>
</evidence>
<organism evidence="1 2">
    <name type="scientific">Tagetes erecta</name>
    <name type="common">African marigold</name>
    <dbReference type="NCBI Taxonomy" id="13708"/>
    <lineage>
        <taxon>Eukaryota</taxon>
        <taxon>Viridiplantae</taxon>
        <taxon>Streptophyta</taxon>
        <taxon>Embryophyta</taxon>
        <taxon>Tracheophyta</taxon>
        <taxon>Spermatophyta</taxon>
        <taxon>Magnoliopsida</taxon>
        <taxon>eudicotyledons</taxon>
        <taxon>Gunneridae</taxon>
        <taxon>Pentapetalae</taxon>
        <taxon>asterids</taxon>
        <taxon>campanulids</taxon>
        <taxon>Asterales</taxon>
        <taxon>Asteraceae</taxon>
        <taxon>Asteroideae</taxon>
        <taxon>Heliantheae alliance</taxon>
        <taxon>Tageteae</taxon>
        <taxon>Tagetes</taxon>
    </lineage>
</organism>
<comment type="caution">
    <text evidence="1">The sequence shown here is derived from an EMBL/GenBank/DDBJ whole genome shotgun (WGS) entry which is preliminary data.</text>
</comment>